<comment type="caution">
    <text evidence="1">The sequence shown here is derived from an EMBL/GenBank/DDBJ whole genome shotgun (WGS) entry which is preliminary data.</text>
</comment>
<protein>
    <recommendedName>
        <fullName evidence="3">Vacuolar protein sorting-associated protein 8 central domain-containing protein</fullName>
    </recommendedName>
</protein>
<name>A0AAV8UIH4_9RHOD</name>
<dbReference type="AlphaFoldDB" id="A0AAV8UIH4"/>
<accession>A0AAV8UIH4</accession>
<evidence type="ECO:0000313" key="2">
    <source>
        <dbReference type="Proteomes" id="UP001157974"/>
    </source>
</evidence>
<dbReference type="EMBL" id="JAMWBK010000009">
    <property type="protein sequence ID" value="KAJ8902284.1"/>
    <property type="molecule type" value="Genomic_DNA"/>
</dbReference>
<dbReference type="Proteomes" id="UP001157974">
    <property type="component" value="Unassembled WGS sequence"/>
</dbReference>
<gene>
    <name evidence="1" type="ORF">NDN08_006691</name>
</gene>
<keyword evidence="2" id="KW-1185">Reference proteome</keyword>
<evidence type="ECO:0008006" key="3">
    <source>
        <dbReference type="Google" id="ProtNLM"/>
    </source>
</evidence>
<dbReference type="SUPFAM" id="SSF101908">
    <property type="entry name" value="Putative isomerase YbhE"/>
    <property type="match status" value="1"/>
</dbReference>
<reference evidence="1 2" key="1">
    <citation type="journal article" date="2023" name="Nat. Commun.">
        <title>Origin of minicircular mitochondrial genomes in red algae.</title>
        <authorList>
            <person name="Lee Y."/>
            <person name="Cho C.H."/>
            <person name="Lee Y.M."/>
            <person name="Park S.I."/>
            <person name="Yang J.H."/>
            <person name="West J.A."/>
            <person name="Bhattacharya D."/>
            <person name="Yoon H.S."/>
        </authorList>
    </citation>
    <scope>NUCLEOTIDE SEQUENCE [LARGE SCALE GENOMIC DNA]</scope>
    <source>
        <strain evidence="1 2">CCMP1338</strain>
        <tissue evidence="1">Whole cell</tissue>
    </source>
</reference>
<sequence>MSATAELVEEKGKNEWKTRWDHHRGSCSGVELRSLGDDGLGTDFACAEDGRLLAWSGERGRLIETLPEDGCCYVVAIGERKCVSVGKNGSITIYSLQSKGFVRQRGLDAVQPGELQAATVSRRKEGITCLVVVKSLSSIVLCKYENIDDSQSTDGSKTSLEPSRDGDAVVSIAMVGEVIVLLRASGLLQSLKNGTFKFQRELSSNSKKARNQASEIAQLGKTGPYFVVLFCGRLSFWDSKFGIGFCYVDLSNSPFFESISVSHSSVTLETSETERRTYRVIYELPKLSLASAAAVGPGACVEIGDVYDEAPIGSMPQMTAPLTSAADASTLERFEKFVAGSERDDMDAFGLVVNPTRTPDSDALLSAMKLQGMNGTNAGHNTADAPSERLASAAAARCVEEIDRGKLDFVPALASIIRTGSVSLSALTASYSSLSGNVSTSGELLRMLYKRETASVLQEVLKHVRDVHEREYVTVASLALAWMRVGEDEEAERLIECCVTHSTDPRRLTAALKFLTMRDVIDLIDSLDRTVFSSFWSEADDLSMEVLNESYFGESSTRKLGRPIENALTWLSCLIDAHFSSLILEQDSVDKLLSVLKSSREARLLCEALEPFEGMIDHLIKRKDLPVPPRPAFEVQTLYLS</sequence>
<organism evidence="1 2">
    <name type="scientific">Rhodosorus marinus</name>
    <dbReference type="NCBI Taxonomy" id="101924"/>
    <lineage>
        <taxon>Eukaryota</taxon>
        <taxon>Rhodophyta</taxon>
        <taxon>Stylonematophyceae</taxon>
        <taxon>Stylonematales</taxon>
        <taxon>Stylonemataceae</taxon>
        <taxon>Rhodosorus</taxon>
    </lineage>
</organism>
<evidence type="ECO:0000313" key="1">
    <source>
        <dbReference type="EMBL" id="KAJ8902284.1"/>
    </source>
</evidence>
<proteinExistence type="predicted"/>